<keyword evidence="1" id="KW-1133">Transmembrane helix</keyword>
<dbReference type="PANTHER" id="PTHR40940:SF1">
    <property type="entry name" value="PROTEIN BATD"/>
    <property type="match status" value="1"/>
</dbReference>
<feature type="signal peptide" evidence="2">
    <location>
        <begin position="1"/>
        <end position="18"/>
    </location>
</feature>
<accession>A0A0C5VYF6</accession>
<name>A0A0C5VYF6_9GAMM</name>
<organism evidence="3 4">
    <name type="scientific">Gynuella sunshinyii YC6258</name>
    <dbReference type="NCBI Taxonomy" id="1445510"/>
    <lineage>
        <taxon>Bacteria</taxon>
        <taxon>Pseudomonadati</taxon>
        <taxon>Pseudomonadota</taxon>
        <taxon>Gammaproteobacteria</taxon>
        <taxon>Oceanospirillales</taxon>
        <taxon>Saccharospirillaceae</taxon>
        <taxon>Gynuella</taxon>
    </lineage>
</organism>
<dbReference type="AlphaFoldDB" id="A0A0C5VYF6"/>
<proteinExistence type="predicted"/>
<sequence>MRVILLITLLLGSLCSNAAVLATVSSDHIQEGQTLEFNLRTDQVNVDADFELLKVNFDILSSKQFTDSRIGLSTGIVRVTEWQLTLSPKATGVLRIPAIKVGQEKSDPIDVTVSPMTEQQKTELRKRMFIDVSVPKKEIYVDENLIISVRFYYQDNIQGAWGDVNVNNAIFEPYGNDSRRTVNTKGQTYQLVEQKYRLKVLAPGEFSLPVFSVSGEYSNNSSRRWTRFQVQSDPLTLTVQDIPASWPKNQKWLPASHVELSESWVGLKPELTVGDNVTRTIRLYVEGQDKSSQAIFQAPDMPQLKLYRDQPLLNETQASSGPTFSQTETWTLVPSDNGTVILPATELYWWDVNQNEIHKETLPKHSFTIAGAMGSTTTQTIKPVLQDAPESDSGTAVAAPERSAAISQPQGFNIWILTTLAFLLLWLATLYYLFRTRSFNKTPVTAGKNPKPQKFIKLLEQHCKEDKLPQVLQVLVAAINEHSGQNFTTIQQAISYSDNLKFNELVEQMMKYRYSSQPDQSPECKKLPALLKQTAFRRATNHQQSYSDVLYG</sequence>
<evidence type="ECO:0008006" key="5">
    <source>
        <dbReference type="Google" id="ProtNLM"/>
    </source>
</evidence>
<dbReference type="InterPro" id="IPR025738">
    <property type="entry name" value="BatD"/>
</dbReference>
<keyword evidence="1" id="KW-0472">Membrane</keyword>
<dbReference type="Proteomes" id="UP000032266">
    <property type="component" value="Chromosome"/>
</dbReference>
<feature type="chain" id="PRO_5002194857" description="Oxygen tolerance" evidence="2">
    <location>
        <begin position="19"/>
        <end position="552"/>
    </location>
</feature>
<gene>
    <name evidence="3" type="ORF">YC6258_03388</name>
</gene>
<evidence type="ECO:0000313" key="4">
    <source>
        <dbReference type="Proteomes" id="UP000032266"/>
    </source>
</evidence>
<dbReference type="STRING" id="1445510.YC6258_03388"/>
<keyword evidence="1" id="KW-0812">Transmembrane</keyword>
<dbReference type="PANTHER" id="PTHR40940">
    <property type="entry name" value="PROTEIN BATD-RELATED"/>
    <property type="match status" value="1"/>
</dbReference>
<dbReference type="EMBL" id="CP007142">
    <property type="protein sequence ID" value="AJQ95424.1"/>
    <property type="molecule type" value="Genomic_DNA"/>
</dbReference>
<protein>
    <recommendedName>
        <fullName evidence="5">Oxygen tolerance</fullName>
    </recommendedName>
</protein>
<reference evidence="3 4" key="1">
    <citation type="submission" date="2014-01" db="EMBL/GenBank/DDBJ databases">
        <title>Full genme sequencing of cellulolytic bacterium Gynuella sunshinyii YC6258T gen. nov., sp. nov.</title>
        <authorList>
            <person name="Khan H."/>
            <person name="Chung E.J."/>
            <person name="Chung Y.R."/>
        </authorList>
    </citation>
    <scope>NUCLEOTIDE SEQUENCE [LARGE SCALE GENOMIC DNA]</scope>
    <source>
        <strain evidence="3 4">YC6258</strain>
    </source>
</reference>
<keyword evidence="4" id="KW-1185">Reference proteome</keyword>
<evidence type="ECO:0000256" key="2">
    <source>
        <dbReference type="SAM" id="SignalP"/>
    </source>
</evidence>
<keyword evidence="2" id="KW-0732">Signal</keyword>
<dbReference type="Pfam" id="PF13584">
    <property type="entry name" value="BatD"/>
    <property type="match status" value="1"/>
</dbReference>
<feature type="transmembrane region" description="Helical" evidence="1">
    <location>
        <begin position="412"/>
        <end position="434"/>
    </location>
</feature>
<dbReference type="HOGENOM" id="CLU_031701_1_0_6"/>
<evidence type="ECO:0000313" key="3">
    <source>
        <dbReference type="EMBL" id="AJQ95424.1"/>
    </source>
</evidence>
<evidence type="ECO:0000256" key="1">
    <source>
        <dbReference type="SAM" id="Phobius"/>
    </source>
</evidence>
<dbReference type="KEGG" id="gsn:YC6258_03388"/>